<dbReference type="EMBL" id="KB320456">
    <property type="protein sequence ID" value="ELW71674.1"/>
    <property type="molecule type" value="Genomic_DNA"/>
</dbReference>
<dbReference type="GO" id="GO:0003678">
    <property type="term" value="F:DNA helicase activity"/>
    <property type="evidence" value="ECO:0007669"/>
    <property type="project" value="InterPro"/>
</dbReference>
<dbReference type="InterPro" id="IPR016194">
    <property type="entry name" value="SPOC-like_C_dom_sf"/>
</dbReference>
<feature type="region of interest" description="Disordered" evidence="16">
    <location>
        <begin position="421"/>
        <end position="442"/>
    </location>
</feature>
<evidence type="ECO:0000256" key="15">
    <source>
        <dbReference type="ARBA" id="ARBA00023242"/>
    </source>
</evidence>
<dbReference type="Gene3D" id="1.25.40.240">
    <property type="entry name" value="Ku, C-terminal domain"/>
    <property type="match status" value="1"/>
</dbReference>
<evidence type="ECO:0000256" key="2">
    <source>
        <dbReference type="ARBA" id="ARBA00004123"/>
    </source>
</evidence>
<evidence type="ECO:0000256" key="14">
    <source>
        <dbReference type="ARBA" id="ARBA00023204"/>
    </source>
</evidence>
<keyword evidence="6" id="KW-0547">Nucleotide-binding</keyword>
<name>L9LAI1_TUPCH</name>
<dbReference type="GO" id="GO:0016212">
    <property type="term" value="F:kynurenine-oxoglutarate transaminase activity"/>
    <property type="evidence" value="ECO:0007669"/>
    <property type="project" value="TreeGrafter"/>
</dbReference>
<protein>
    <submittedName>
        <fullName evidence="19">X-ray repair cross-complementing protein 5</fullName>
    </submittedName>
</protein>
<dbReference type="SUPFAM" id="SSF101420">
    <property type="entry name" value="C-terminal domain of Ku80"/>
    <property type="match status" value="1"/>
</dbReference>
<keyword evidence="4" id="KW-0032">Aminotransferase</keyword>
<dbReference type="GO" id="GO:0006310">
    <property type="term" value="P:DNA recombination"/>
    <property type="evidence" value="ECO:0007669"/>
    <property type="project" value="UniProtKB-KW"/>
</dbReference>
<evidence type="ECO:0000256" key="8">
    <source>
        <dbReference type="ARBA" id="ARBA00022801"/>
    </source>
</evidence>
<comment type="cofactor">
    <cofactor evidence="1">
        <name>pyridoxal 5'-phosphate</name>
        <dbReference type="ChEBI" id="CHEBI:597326"/>
    </cofactor>
</comment>
<dbReference type="FunFam" id="1.10.1600.10:FF:000002">
    <property type="entry name" value="X-ray repair cross-complementing protein 5"/>
    <property type="match status" value="1"/>
</dbReference>
<reference evidence="20" key="2">
    <citation type="journal article" date="2013" name="Nat. Commun.">
        <title>Genome of the Chinese tree shrew.</title>
        <authorList>
            <person name="Fan Y."/>
            <person name="Huang Z.Y."/>
            <person name="Cao C.C."/>
            <person name="Chen C.S."/>
            <person name="Chen Y.X."/>
            <person name="Fan D.D."/>
            <person name="He J."/>
            <person name="Hou H.L."/>
            <person name="Hu L."/>
            <person name="Hu X.T."/>
            <person name="Jiang X.T."/>
            <person name="Lai R."/>
            <person name="Lang Y.S."/>
            <person name="Liang B."/>
            <person name="Liao S.G."/>
            <person name="Mu D."/>
            <person name="Ma Y.Y."/>
            <person name="Niu Y.Y."/>
            <person name="Sun X.Q."/>
            <person name="Xia J.Q."/>
            <person name="Xiao J."/>
            <person name="Xiong Z.Q."/>
            <person name="Xu L."/>
            <person name="Yang L."/>
            <person name="Zhang Y."/>
            <person name="Zhao W."/>
            <person name="Zhao X.D."/>
            <person name="Zheng Y.T."/>
            <person name="Zhou J.M."/>
            <person name="Zhu Y.B."/>
            <person name="Zhang G.J."/>
            <person name="Wang J."/>
            <person name="Yao Y.G."/>
        </authorList>
    </citation>
    <scope>NUCLEOTIDE SEQUENCE [LARGE SCALE GENOMIC DNA]</scope>
</reference>
<keyword evidence="5" id="KW-0808">Transferase</keyword>
<dbReference type="GO" id="GO:0006303">
    <property type="term" value="P:double-strand break repair via nonhomologous end joining"/>
    <property type="evidence" value="ECO:0007669"/>
    <property type="project" value="InterPro"/>
</dbReference>
<gene>
    <name evidence="19" type="ORF">TREES_T100015578</name>
</gene>
<dbReference type="PANTHER" id="PTHR42790:SF19">
    <property type="entry name" value="KYNURENINE_ALPHA-AMINOADIPATE AMINOTRANSFERASE, MITOCHONDRIAL"/>
    <property type="match status" value="1"/>
</dbReference>
<dbReference type="STRING" id="246437.L9LAI1"/>
<comment type="similarity">
    <text evidence="3">Belongs to the ku80 family.</text>
</comment>
<keyword evidence="14" id="KW-0234">DNA repair</keyword>
<comment type="subcellular location">
    <subcellularLocation>
        <location evidence="2">Nucleus</location>
    </subcellularLocation>
</comment>
<dbReference type="InterPro" id="IPR015421">
    <property type="entry name" value="PyrdxlP-dep_Trfase_major"/>
</dbReference>
<dbReference type="GO" id="GO:0003677">
    <property type="term" value="F:DNA binding"/>
    <property type="evidence" value="ECO:0007669"/>
    <property type="project" value="UniProtKB-KW"/>
</dbReference>
<accession>L9LAI1</accession>
<sequence length="442" mass="50148">MINVASDENGMIPDSLEEILSKWKPEDSKNPKKNTPKLLYTVPNGNNPTGYSLTSDRKNKIYKPWEPTFLSMDVDGRVIRADSLSKILSSGLRVGFMTGPKALIERIILHMQVSTLHTSTFSQLTRKMELGTEEMPHCGWTTIGPPFLKKDLVSSKKKGVQMMKNLMISLEGKDGLDEMYSFKYLPTEARLSAVDALIDSMTLVKKNEKEDTINDLFLSTKISNTQFQRLFHCLLYRAFHPQESLPPIPQHIVTLLDHSTEVTEKCQDPLSKIKAKEQVTAQDIFQDNHEEGPTAKKCNTEEEEAPFSVSNLAEGNVTRVGSINSAENFCVLMRQKNATLEEMSHQLMIHIEQFLDTNKTLSFMNTLDCIKAFPEEIIQFSKEQCCNSFLKGLSEKVEIRQLNHFWEIIIQDEISRITKDEASGNCHSRGSQKVSGPQRKTR</sequence>
<evidence type="ECO:0000256" key="16">
    <source>
        <dbReference type="SAM" id="MobiDB-lite"/>
    </source>
</evidence>
<dbReference type="GO" id="GO:1901605">
    <property type="term" value="P:alpha-amino acid metabolic process"/>
    <property type="evidence" value="ECO:0007669"/>
    <property type="project" value="TreeGrafter"/>
</dbReference>
<dbReference type="InterPro" id="IPR014893">
    <property type="entry name" value="Ku_PK_bind"/>
</dbReference>
<dbReference type="InterPro" id="IPR015424">
    <property type="entry name" value="PyrdxlP-dep_Trfase"/>
</dbReference>
<dbReference type="GO" id="GO:0016787">
    <property type="term" value="F:hydrolase activity"/>
    <property type="evidence" value="ECO:0007669"/>
    <property type="project" value="UniProtKB-KW"/>
</dbReference>
<keyword evidence="10" id="KW-0067">ATP-binding</keyword>
<dbReference type="AlphaFoldDB" id="L9LAI1"/>
<dbReference type="Pfam" id="PF08785">
    <property type="entry name" value="Ku_PK_bind"/>
    <property type="match status" value="1"/>
</dbReference>
<evidence type="ECO:0000256" key="6">
    <source>
        <dbReference type="ARBA" id="ARBA00022741"/>
    </source>
</evidence>
<dbReference type="Gene3D" id="1.10.1600.10">
    <property type="match status" value="1"/>
</dbReference>
<dbReference type="Proteomes" id="UP000011518">
    <property type="component" value="Unassembled WGS sequence"/>
</dbReference>
<evidence type="ECO:0000259" key="17">
    <source>
        <dbReference type="Pfam" id="PF03730"/>
    </source>
</evidence>
<evidence type="ECO:0000256" key="13">
    <source>
        <dbReference type="ARBA" id="ARBA00023172"/>
    </source>
</evidence>
<feature type="region of interest" description="Disordered" evidence="16">
    <location>
        <begin position="23"/>
        <end position="44"/>
    </location>
</feature>
<keyword evidence="11" id="KW-0663">Pyridoxal phosphate</keyword>
<dbReference type="GO" id="GO:0005634">
    <property type="term" value="C:nucleus"/>
    <property type="evidence" value="ECO:0007669"/>
    <property type="project" value="UniProtKB-SubCell"/>
</dbReference>
<reference evidence="20" key="1">
    <citation type="submission" date="2012-07" db="EMBL/GenBank/DDBJ databases">
        <title>Genome of the Chinese tree shrew, a rising model animal genetically related to primates.</title>
        <authorList>
            <person name="Zhang G."/>
            <person name="Fan Y."/>
            <person name="Yao Y."/>
            <person name="Huang Z."/>
        </authorList>
    </citation>
    <scope>NUCLEOTIDE SEQUENCE [LARGE SCALE GENOMIC DNA]</scope>
</reference>
<keyword evidence="8" id="KW-0378">Hydrolase</keyword>
<proteinExistence type="inferred from homology"/>
<keyword evidence="7" id="KW-0227">DNA damage</keyword>
<dbReference type="InterPro" id="IPR050859">
    <property type="entry name" value="Class-I_PLP-dep_aminotransf"/>
</dbReference>
<evidence type="ECO:0000256" key="7">
    <source>
        <dbReference type="ARBA" id="ARBA00022763"/>
    </source>
</evidence>
<evidence type="ECO:0000313" key="20">
    <source>
        <dbReference type="Proteomes" id="UP000011518"/>
    </source>
</evidence>
<dbReference type="InParanoid" id="L9LAI1"/>
<keyword evidence="15" id="KW-0539">Nucleus</keyword>
<keyword evidence="20" id="KW-1185">Reference proteome</keyword>
<evidence type="ECO:0000256" key="12">
    <source>
        <dbReference type="ARBA" id="ARBA00023125"/>
    </source>
</evidence>
<evidence type="ECO:0000256" key="5">
    <source>
        <dbReference type="ARBA" id="ARBA00022679"/>
    </source>
</evidence>
<evidence type="ECO:0000259" key="18">
    <source>
        <dbReference type="Pfam" id="PF08785"/>
    </source>
</evidence>
<keyword evidence="9" id="KW-0347">Helicase</keyword>
<evidence type="ECO:0000256" key="4">
    <source>
        <dbReference type="ARBA" id="ARBA00022576"/>
    </source>
</evidence>
<dbReference type="Gene3D" id="3.40.640.10">
    <property type="entry name" value="Type I PLP-dependent aspartate aminotransferase-like (Major domain)"/>
    <property type="match status" value="2"/>
</dbReference>
<dbReference type="Pfam" id="PF03730">
    <property type="entry name" value="Ku_C"/>
    <property type="match status" value="1"/>
</dbReference>
<feature type="domain" description="Ku70/Ku80 C-terminal arm" evidence="17">
    <location>
        <begin position="217"/>
        <end position="298"/>
    </location>
</feature>
<feature type="domain" description="Ku C-terminal" evidence="18">
    <location>
        <begin position="324"/>
        <end position="424"/>
    </location>
</feature>
<dbReference type="SUPFAM" id="SSF53383">
    <property type="entry name" value="PLP-dependent transferases"/>
    <property type="match status" value="1"/>
</dbReference>
<feature type="compositionally biased region" description="Polar residues" evidence="16">
    <location>
        <begin position="425"/>
        <end position="435"/>
    </location>
</feature>
<evidence type="ECO:0000256" key="1">
    <source>
        <dbReference type="ARBA" id="ARBA00001933"/>
    </source>
</evidence>
<organism evidence="19 20">
    <name type="scientific">Tupaia chinensis</name>
    <name type="common">Chinese tree shrew</name>
    <name type="synonym">Tupaia belangeri chinensis</name>
    <dbReference type="NCBI Taxonomy" id="246437"/>
    <lineage>
        <taxon>Eukaryota</taxon>
        <taxon>Metazoa</taxon>
        <taxon>Chordata</taxon>
        <taxon>Craniata</taxon>
        <taxon>Vertebrata</taxon>
        <taxon>Euteleostomi</taxon>
        <taxon>Mammalia</taxon>
        <taxon>Eutheria</taxon>
        <taxon>Euarchontoglires</taxon>
        <taxon>Scandentia</taxon>
        <taxon>Tupaiidae</taxon>
        <taxon>Tupaia</taxon>
    </lineage>
</organism>
<dbReference type="GO" id="GO:0005524">
    <property type="term" value="F:ATP binding"/>
    <property type="evidence" value="ECO:0007669"/>
    <property type="project" value="UniProtKB-KW"/>
</dbReference>
<evidence type="ECO:0000256" key="9">
    <source>
        <dbReference type="ARBA" id="ARBA00022806"/>
    </source>
</evidence>
<dbReference type="PANTHER" id="PTHR42790">
    <property type="entry name" value="AMINOTRANSFERASE"/>
    <property type="match status" value="1"/>
</dbReference>
<evidence type="ECO:0000313" key="19">
    <source>
        <dbReference type="EMBL" id="ELW71674.1"/>
    </source>
</evidence>
<dbReference type="SUPFAM" id="SSF100939">
    <property type="entry name" value="SPOC domain-like"/>
    <property type="match status" value="1"/>
</dbReference>
<evidence type="ECO:0000256" key="10">
    <source>
        <dbReference type="ARBA" id="ARBA00022840"/>
    </source>
</evidence>
<dbReference type="InterPro" id="IPR036494">
    <property type="entry name" value="Ku_C_sf"/>
</dbReference>
<keyword evidence="12" id="KW-0238">DNA-binding</keyword>
<keyword evidence="13" id="KW-0233">DNA recombination</keyword>
<evidence type="ECO:0000256" key="3">
    <source>
        <dbReference type="ARBA" id="ARBA00007726"/>
    </source>
</evidence>
<dbReference type="InterPro" id="IPR005160">
    <property type="entry name" value="Ku_C"/>
</dbReference>
<evidence type="ECO:0000256" key="11">
    <source>
        <dbReference type="ARBA" id="ARBA00022898"/>
    </source>
</evidence>